<proteinExistence type="predicted"/>
<evidence type="ECO:0000313" key="2">
    <source>
        <dbReference type="EMBL" id="KAF7264393.1"/>
    </source>
</evidence>
<gene>
    <name evidence="2" type="ORF">GWI33_023321</name>
</gene>
<dbReference type="Proteomes" id="UP000625711">
    <property type="component" value="Unassembled WGS sequence"/>
</dbReference>
<sequence length="88" mass="10249">MFWWTPSARKIDRGPADRWEGGGWPTAASESMAESPFPRGRKMLIKTVLRQQKLMEKAKYILFFKLETGMVSNTFGLDELDQTRPRRN</sequence>
<keyword evidence="3" id="KW-1185">Reference proteome</keyword>
<reference evidence="2" key="1">
    <citation type="submission" date="2020-08" db="EMBL/GenBank/DDBJ databases">
        <title>Genome sequencing and assembly of the red palm weevil Rhynchophorus ferrugineus.</title>
        <authorList>
            <person name="Dias G.B."/>
            <person name="Bergman C.M."/>
            <person name="Manee M."/>
        </authorList>
    </citation>
    <scope>NUCLEOTIDE SEQUENCE</scope>
    <source>
        <strain evidence="2">AA-2017</strain>
        <tissue evidence="2">Whole larva</tissue>
    </source>
</reference>
<comment type="caution">
    <text evidence="2">The sequence shown here is derived from an EMBL/GenBank/DDBJ whole genome shotgun (WGS) entry which is preliminary data.</text>
</comment>
<dbReference type="EMBL" id="JAACXV010017213">
    <property type="protein sequence ID" value="KAF7264393.1"/>
    <property type="molecule type" value="Genomic_DNA"/>
</dbReference>
<feature type="region of interest" description="Disordered" evidence="1">
    <location>
        <begin position="15"/>
        <end position="35"/>
    </location>
</feature>
<dbReference type="AlphaFoldDB" id="A0A834HN41"/>
<accession>A0A834HN41</accession>
<evidence type="ECO:0000256" key="1">
    <source>
        <dbReference type="SAM" id="MobiDB-lite"/>
    </source>
</evidence>
<name>A0A834HN41_RHYFE</name>
<evidence type="ECO:0000313" key="3">
    <source>
        <dbReference type="Proteomes" id="UP000625711"/>
    </source>
</evidence>
<protein>
    <submittedName>
        <fullName evidence="2">Uncharacterized protein</fullName>
    </submittedName>
</protein>
<organism evidence="2 3">
    <name type="scientific">Rhynchophorus ferrugineus</name>
    <name type="common">Red palm weevil</name>
    <name type="synonym">Curculio ferrugineus</name>
    <dbReference type="NCBI Taxonomy" id="354439"/>
    <lineage>
        <taxon>Eukaryota</taxon>
        <taxon>Metazoa</taxon>
        <taxon>Ecdysozoa</taxon>
        <taxon>Arthropoda</taxon>
        <taxon>Hexapoda</taxon>
        <taxon>Insecta</taxon>
        <taxon>Pterygota</taxon>
        <taxon>Neoptera</taxon>
        <taxon>Endopterygota</taxon>
        <taxon>Coleoptera</taxon>
        <taxon>Polyphaga</taxon>
        <taxon>Cucujiformia</taxon>
        <taxon>Curculionidae</taxon>
        <taxon>Dryophthorinae</taxon>
        <taxon>Rhynchophorus</taxon>
    </lineage>
</organism>